<proteinExistence type="predicted"/>
<evidence type="ECO:0000256" key="1">
    <source>
        <dbReference type="SAM" id="MobiDB-lite"/>
    </source>
</evidence>
<dbReference type="RefSeq" id="WP_191181772.1">
    <property type="nucleotide sequence ID" value="NZ_JACXAJ010000001.1"/>
</dbReference>
<accession>A0ABR7XBE3</accession>
<name>A0ABR7XBE3_9BACT</name>
<reference evidence="2 3" key="1">
    <citation type="submission" date="2020-09" db="EMBL/GenBank/DDBJ databases">
        <title>Genome sequencing and assembly of Pontibacter sp.</title>
        <authorList>
            <person name="Chhetri G."/>
        </authorList>
    </citation>
    <scope>NUCLEOTIDE SEQUENCE [LARGE SCALE GENOMIC DNA]</scope>
    <source>
        <strain evidence="2 3">JH31</strain>
    </source>
</reference>
<feature type="compositionally biased region" description="Basic and acidic residues" evidence="1">
    <location>
        <begin position="109"/>
        <end position="121"/>
    </location>
</feature>
<dbReference type="Proteomes" id="UP000625551">
    <property type="component" value="Unassembled WGS sequence"/>
</dbReference>
<keyword evidence="3" id="KW-1185">Reference proteome</keyword>
<evidence type="ECO:0000313" key="3">
    <source>
        <dbReference type="Proteomes" id="UP000625551"/>
    </source>
</evidence>
<feature type="region of interest" description="Disordered" evidence="1">
    <location>
        <begin position="1"/>
        <end position="121"/>
    </location>
</feature>
<comment type="caution">
    <text evidence="2">The sequence shown here is derived from an EMBL/GenBank/DDBJ whole genome shotgun (WGS) entry which is preliminary data.</text>
</comment>
<dbReference type="EMBL" id="JACXAJ010000001">
    <property type="protein sequence ID" value="MBD1395600.1"/>
    <property type="molecule type" value="Genomic_DNA"/>
</dbReference>
<gene>
    <name evidence="2" type="ORF">H9Q13_00345</name>
</gene>
<protein>
    <submittedName>
        <fullName evidence="2">Uncharacterized protein</fullName>
    </submittedName>
</protein>
<organism evidence="2 3">
    <name type="scientific">Pontibacter aquaedesilientis</name>
    <dbReference type="NCBI Taxonomy" id="2766980"/>
    <lineage>
        <taxon>Bacteria</taxon>
        <taxon>Pseudomonadati</taxon>
        <taxon>Bacteroidota</taxon>
        <taxon>Cytophagia</taxon>
        <taxon>Cytophagales</taxon>
        <taxon>Hymenobacteraceae</taxon>
        <taxon>Pontibacter</taxon>
    </lineage>
</organism>
<sequence length="121" mass="13046">MSAEDKNKTPNSPKNVNDEHRKGQTMGNNPDPSAKRNIGYGGAMERADQKDSLENLHIEGNEATGYGANDPNSTEEFAQGPGFEYEGSDTAMDDDVNGIRSKPQPLGSKDTESTDSDPSRI</sequence>
<feature type="compositionally biased region" description="Basic and acidic residues" evidence="1">
    <location>
        <begin position="45"/>
        <end position="60"/>
    </location>
</feature>
<evidence type="ECO:0000313" key="2">
    <source>
        <dbReference type="EMBL" id="MBD1395600.1"/>
    </source>
</evidence>